<keyword evidence="8" id="KW-0333">Golgi apparatus</keyword>
<dbReference type="Pfam" id="PF00777">
    <property type="entry name" value="Glyco_transf_29"/>
    <property type="match status" value="2"/>
</dbReference>
<dbReference type="Gene3D" id="3.90.1480.20">
    <property type="entry name" value="Glycosyl transferase family 29"/>
    <property type="match status" value="2"/>
</dbReference>
<dbReference type="PANTHER" id="PTHR13713:SF95">
    <property type="entry name" value="CMP-N-ACETYLNEURAMINATE-BETA-GALACTOSAMIDE- ALPHA-2,3-SIALYLTRANSFERASE 4 ISOFORM 1"/>
    <property type="match status" value="1"/>
</dbReference>
<dbReference type="AlphaFoldDB" id="A0A6A4SKB5"/>
<keyword evidence="9" id="KW-0472">Membrane</keyword>
<dbReference type="GO" id="GO:0008373">
    <property type="term" value="F:sialyltransferase activity"/>
    <property type="evidence" value="ECO:0007669"/>
    <property type="project" value="InterPro"/>
</dbReference>
<keyword evidence="10" id="KW-0325">Glycoprotein</keyword>
<reference evidence="12 13" key="1">
    <citation type="submission" date="2019-06" db="EMBL/GenBank/DDBJ databases">
        <title>Draft genomes of female and male turbot (Scophthalmus maximus).</title>
        <authorList>
            <person name="Xu H."/>
            <person name="Xu X.-W."/>
            <person name="Shao C."/>
            <person name="Chen S."/>
        </authorList>
    </citation>
    <scope>NUCLEOTIDE SEQUENCE [LARGE SCALE GENOMIC DNA]</scope>
    <source>
        <strain evidence="12">Ysfricsl-2016a</strain>
        <tissue evidence="12">Blood</tissue>
    </source>
</reference>
<name>A0A6A4SKB5_SCOMX</name>
<evidence type="ECO:0000256" key="3">
    <source>
        <dbReference type="ARBA" id="ARBA00022676"/>
    </source>
</evidence>
<evidence type="ECO:0000256" key="2">
    <source>
        <dbReference type="ARBA" id="ARBA00006003"/>
    </source>
</evidence>
<proteinExistence type="inferred from homology"/>
<dbReference type="InterPro" id="IPR051142">
    <property type="entry name" value="Glycosyltransferase_29"/>
</dbReference>
<dbReference type="InterPro" id="IPR001675">
    <property type="entry name" value="Glyco_trans_29"/>
</dbReference>
<dbReference type="InterPro" id="IPR038578">
    <property type="entry name" value="GT29-like_sf"/>
</dbReference>
<protein>
    <submittedName>
        <fullName evidence="12">Uncharacterized protein</fullName>
    </submittedName>
</protein>
<evidence type="ECO:0000256" key="9">
    <source>
        <dbReference type="ARBA" id="ARBA00023136"/>
    </source>
</evidence>
<accession>A0A6A4SKB5</accession>
<comment type="caution">
    <text evidence="12">The sequence shown here is derived from an EMBL/GenBank/DDBJ whole genome shotgun (WGS) entry which is preliminary data.</text>
</comment>
<keyword evidence="5" id="KW-0812">Transmembrane</keyword>
<evidence type="ECO:0000256" key="4">
    <source>
        <dbReference type="ARBA" id="ARBA00022679"/>
    </source>
</evidence>
<evidence type="ECO:0000256" key="1">
    <source>
        <dbReference type="ARBA" id="ARBA00004323"/>
    </source>
</evidence>
<evidence type="ECO:0000256" key="6">
    <source>
        <dbReference type="ARBA" id="ARBA00022968"/>
    </source>
</evidence>
<comment type="similarity">
    <text evidence="2">Belongs to the glycosyltransferase 29 family.</text>
</comment>
<keyword evidence="3" id="KW-0328">Glycosyltransferase</keyword>
<gene>
    <name evidence="12" type="ORF">F2P81_017543</name>
</gene>
<organism evidence="12 13">
    <name type="scientific">Scophthalmus maximus</name>
    <name type="common">Turbot</name>
    <name type="synonym">Psetta maxima</name>
    <dbReference type="NCBI Taxonomy" id="52904"/>
    <lineage>
        <taxon>Eukaryota</taxon>
        <taxon>Metazoa</taxon>
        <taxon>Chordata</taxon>
        <taxon>Craniata</taxon>
        <taxon>Vertebrata</taxon>
        <taxon>Euteleostomi</taxon>
        <taxon>Actinopterygii</taxon>
        <taxon>Neopterygii</taxon>
        <taxon>Teleostei</taxon>
        <taxon>Neoteleostei</taxon>
        <taxon>Acanthomorphata</taxon>
        <taxon>Carangaria</taxon>
        <taxon>Pleuronectiformes</taxon>
        <taxon>Pleuronectoidei</taxon>
        <taxon>Scophthalmidae</taxon>
        <taxon>Scophthalmus</taxon>
    </lineage>
</organism>
<dbReference type="GO" id="GO:0009247">
    <property type="term" value="P:glycolipid biosynthetic process"/>
    <property type="evidence" value="ECO:0007669"/>
    <property type="project" value="TreeGrafter"/>
</dbReference>
<dbReference type="GO" id="GO:0000139">
    <property type="term" value="C:Golgi membrane"/>
    <property type="evidence" value="ECO:0007669"/>
    <property type="project" value="UniProtKB-SubCell"/>
</dbReference>
<evidence type="ECO:0000313" key="12">
    <source>
        <dbReference type="EMBL" id="KAF0030812.1"/>
    </source>
</evidence>
<evidence type="ECO:0000313" key="13">
    <source>
        <dbReference type="Proteomes" id="UP000438429"/>
    </source>
</evidence>
<dbReference type="EMBL" id="VEVO01000015">
    <property type="protein sequence ID" value="KAF0030812.1"/>
    <property type="molecule type" value="Genomic_DNA"/>
</dbReference>
<evidence type="ECO:0000256" key="8">
    <source>
        <dbReference type="ARBA" id="ARBA00023034"/>
    </source>
</evidence>
<keyword evidence="7" id="KW-1133">Transmembrane helix</keyword>
<sequence length="456" mass="51937">MFTSHVAFSATWLPPGAGYVFVQPCCLDVSGSARIKSYGIWISSCAARRRCAHPNQNAHASLRREEGGKKGWTRCNRQRQRERERERETLHLPQDSVPVTRTLSDPAVCYGGTSKPLNSSRMLCGGWLTQKKWESLNLNISRRTRLFLQLEDFFWREHLSNLALPYGIKGSELLLLKVLAVTANYQVPANIEKLECRTCVVVGNGFAIKNSSLGSLINQYDVVIRLNDAPVRGYEEDVGNKTTMRLFYPESASYDPGLHNEPGALMVLVPFKQQDLRWLKEILYDEKRKPVHPTTGILAVFVALNYCDVVHVAGFGYPNSKSQRVPIHYYGYDTMRSMKRDTRHSAVTCFVYCTTFLTRRLSLKRCTREHYYSALLKHLQCDFYPSTAAVVLGRGTSETDSYCEQKAEETYRKLAVTVSRRFVQYSPFGDVSLSPPVIFQTFRESCKAHFPRFCAV</sequence>
<keyword evidence="6" id="KW-0735">Signal-anchor</keyword>
<evidence type="ECO:0000256" key="7">
    <source>
        <dbReference type="ARBA" id="ARBA00022989"/>
    </source>
</evidence>
<feature type="region of interest" description="Disordered" evidence="11">
    <location>
        <begin position="71"/>
        <end position="91"/>
    </location>
</feature>
<comment type="subcellular location">
    <subcellularLocation>
        <location evidence="1">Golgi apparatus membrane</location>
        <topology evidence="1">Single-pass type II membrane protein</topology>
    </subcellularLocation>
</comment>
<evidence type="ECO:0000256" key="5">
    <source>
        <dbReference type="ARBA" id="ARBA00022692"/>
    </source>
</evidence>
<feature type="compositionally biased region" description="Basic and acidic residues" evidence="11">
    <location>
        <begin position="79"/>
        <end position="90"/>
    </location>
</feature>
<dbReference type="Proteomes" id="UP000438429">
    <property type="component" value="Unassembled WGS sequence"/>
</dbReference>
<evidence type="ECO:0000256" key="10">
    <source>
        <dbReference type="ARBA" id="ARBA00023180"/>
    </source>
</evidence>
<evidence type="ECO:0000256" key="11">
    <source>
        <dbReference type="SAM" id="MobiDB-lite"/>
    </source>
</evidence>
<dbReference type="PANTHER" id="PTHR13713">
    <property type="entry name" value="SIALYLTRANSFERASE"/>
    <property type="match status" value="1"/>
</dbReference>
<keyword evidence="4" id="KW-0808">Transferase</keyword>